<evidence type="ECO:0000256" key="1">
    <source>
        <dbReference type="ARBA" id="ARBA00004240"/>
    </source>
</evidence>
<dbReference type="EMBL" id="RCTF01000003">
    <property type="protein sequence ID" value="RLP80602.1"/>
    <property type="molecule type" value="Genomic_DNA"/>
</dbReference>
<evidence type="ECO:0000256" key="3">
    <source>
        <dbReference type="ARBA" id="ARBA00022824"/>
    </source>
</evidence>
<dbReference type="SUPFAM" id="SSF53474">
    <property type="entry name" value="alpha/beta-Hydrolases"/>
    <property type="match status" value="1"/>
</dbReference>
<dbReference type="OrthoDB" id="7594060at2"/>
<dbReference type="Pfam" id="PF20285">
    <property type="entry name" value="CTD9"/>
    <property type="match status" value="1"/>
</dbReference>
<evidence type="ECO:0000259" key="5">
    <source>
        <dbReference type="Pfam" id="PF05057"/>
    </source>
</evidence>
<evidence type="ECO:0000313" key="7">
    <source>
        <dbReference type="EMBL" id="RLP80602.1"/>
    </source>
</evidence>
<gene>
    <name evidence="7" type="ORF">D9R14_06020</name>
</gene>
<organism evidence="7 8">
    <name type="scientific">Xanthobacter tagetidis</name>
    <dbReference type="NCBI Taxonomy" id="60216"/>
    <lineage>
        <taxon>Bacteria</taxon>
        <taxon>Pseudomonadati</taxon>
        <taxon>Pseudomonadota</taxon>
        <taxon>Alphaproteobacteria</taxon>
        <taxon>Hyphomicrobiales</taxon>
        <taxon>Xanthobacteraceae</taxon>
        <taxon>Xanthobacter</taxon>
    </lineage>
</organism>
<evidence type="ECO:0000256" key="4">
    <source>
        <dbReference type="ARBA" id="ARBA00023136"/>
    </source>
</evidence>
<proteinExistence type="predicted"/>
<protein>
    <submittedName>
        <fullName evidence="7">Alpha/beta hydrolase</fullName>
    </submittedName>
</protein>
<dbReference type="InterPro" id="IPR029058">
    <property type="entry name" value="AB_hydrolase_fold"/>
</dbReference>
<evidence type="ECO:0000313" key="8">
    <source>
        <dbReference type="Proteomes" id="UP000269692"/>
    </source>
</evidence>
<dbReference type="Proteomes" id="UP000269692">
    <property type="component" value="Unassembled WGS sequence"/>
</dbReference>
<dbReference type="GO" id="GO:0016020">
    <property type="term" value="C:membrane"/>
    <property type="evidence" value="ECO:0007669"/>
    <property type="project" value="UniProtKB-SubCell"/>
</dbReference>
<keyword evidence="4" id="KW-0472">Membrane</keyword>
<evidence type="ECO:0000256" key="2">
    <source>
        <dbReference type="ARBA" id="ARBA00004370"/>
    </source>
</evidence>
<keyword evidence="7" id="KW-0378">Hydrolase</keyword>
<keyword evidence="3" id="KW-0256">Endoplasmic reticulum</keyword>
<dbReference type="InterPro" id="IPR052374">
    <property type="entry name" value="SERAC1"/>
</dbReference>
<feature type="domain" description="DUF676" evidence="5">
    <location>
        <begin position="49"/>
        <end position="123"/>
    </location>
</feature>
<accession>A0A3L7AME5</accession>
<dbReference type="AlphaFoldDB" id="A0A3L7AME5"/>
<feature type="domain" description="ABC-three component systems C-terminal" evidence="6">
    <location>
        <begin position="235"/>
        <end position="346"/>
    </location>
</feature>
<name>A0A3L7AME5_9HYPH</name>
<dbReference type="Gene3D" id="3.40.50.1820">
    <property type="entry name" value="alpha/beta hydrolase"/>
    <property type="match status" value="1"/>
</dbReference>
<sequence length="349" mass="38710">MWLAADLPYLNMYAVGYPASLFARWAKKEMDLFERAKSSLETMSSYGIGNRPIVFVGHSLGGLLIKQMLRTARDSAEKPWQQIADQCRGVFFIATPHSGSGLANILSFLSLGLKSAFIDKLKADSSELTELNESFRAHCVKQPMIVVAYYEKFKTGKSMIVVDQKSADPGISGVTPIPVDADHNAICAPLSRQSPIYVSLIFRLKTIVPPPAAAPPDSFGDVDDMSSPSPLDRRDLHTKMIAAGREHEYLFANSSQSKFARLFEKTGLLKYPSQLHNDILLDIEQRFQNLVYHPLICTGASLEVVSTAIQEKVVEPLATKYGTSSATTTTIMNALYFLTERCHVRWDKP</sequence>
<dbReference type="InterPro" id="IPR046911">
    <property type="entry name" value="ABC-3C_CTD9"/>
</dbReference>
<dbReference type="InterPro" id="IPR007751">
    <property type="entry name" value="DUF676_lipase-like"/>
</dbReference>
<dbReference type="GO" id="GO:0016787">
    <property type="term" value="F:hydrolase activity"/>
    <property type="evidence" value="ECO:0007669"/>
    <property type="project" value="UniProtKB-KW"/>
</dbReference>
<comment type="subcellular location">
    <subcellularLocation>
        <location evidence="1">Endoplasmic reticulum</location>
    </subcellularLocation>
    <subcellularLocation>
        <location evidence="2">Membrane</location>
    </subcellularLocation>
</comment>
<dbReference type="PANTHER" id="PTHR48182:SF2">
    <property type="entry name" value="PROTEIN SERAC1"/>
    <property type="match status" value="1"/>
</dbReference>
<evidence type="ECO:0000259" key="6">
    <source>
        <dbReference type="Pfam" id="PF20285"/>
    </source>
</evidence>
<reference evidence="7 8" key="1">
    <citation type="submission" date="2018-10" db="EMBL/GenBank/DDBJ databases">
        <title>Xanthobacter tagetidis genome sequencing and assembly.</title>
        <authorList>
            <person name="Maclea K.S."/>
            <person name="Goen A.E."/>
            <person name="Fatima S.A."/>
        </authorList>
    </citation>
    <scope>NUCLEOTIDE SEQUENCE [LARGE SCALE GENOMIC DNA]</scope>
    <source>
        <strain evidence="7 8">ATCC 700314</strain>
    </source>
</reference>
<comment type="caution">
    <text evidence="7">The sequence shown here is derived from an EMBL/GenBank/DDBJ whole genome shotgun (WGS) entry which is preliminary data.</text>
</comment>
<dbReference type="PANTHER" id="PTHR48182">
    <property type="entry name" value="PROTEIN SERAC1"/>
    <property type="match status" value="1"/>
</dbReference>
<keyword evidence="8" id="KW-1185">Reference proteome</keyword>
<dbReference type="Pfam" id="PF05057">
    <property type="entry name" value="DUF676"/>
    <property type="match status" value="1"/>
</dbReference>